<protein>
    <submittedName>
        <fullName evidence="3">UPF0193 protein EVG1-like</fullName>
    </submittedName>
</protein>
<feature type="region of interest" description="Disordered" evidence="1">
    <location>
        <begin position="73"/>
        <end position="95"/>
    </location>
</feature>
<feature type="non-terminal residue" evidence="3">
    <location>
        <position position="95"/>
    </location>
</feature>
<name>A0ABM0Q632_GALVR</name>
<evidence type="ECO:0000256" key="1">
    <source>
        <dbReference type="SAM" id="MobiDB-lite"/>
    </source>
</evidence>
<dbReference type="InterPro" id="IPR007914">
    <property type="entry name" value="UPF0193"/>
</dbReference>
<feature type="compositionally biased region" description="Polar residues" evidence="1">
    <location>
        <begin position="1"/>
        <end position="22"/>
    </location>
</feature>
<keyword evidence="2" id="KW-1185">Reference proteome</keyword>
<dbReference type="Proteomes" id="UP000694923">
    <property type="component" value="Unplaced"/>
</dbReference>
<organism evidence="2 3">
    <name type="scientific">Galeopterus variegatus</name>
    <name type="common">Malayan flying lemur</name>
    <name type="synonym">Cynocephalus variegatus</name>
    <dbReference type="NCBI Taxonomy" id="482537"/>
    <lineage>
        <taxon>Eukaryota</taxon>
        <taxon>Metazoa</taxon>
        <taxon>Chordata</taxon>
        <taxon>Craniata</taxon>
        <taxon>Vertebrata</taxon>
        <taxon>Euteleostomi</taxon>
        <taxon>Mammalia</taxon>
        <taxon>Eutheria</taxon>
        <taxon>Euarchontoglires</taxon>
        <taxon>Dermoptera</taxon>
        <taxon>Cynocephalidae</taxon>
        <taxon>Galeopterus</taxon>
    </lineage>
</organism>
<feature type="region of interest" description="Disordered" evidence="1">
    <location>
        <begin position="1"/>
        <end position="23"/>
    </location>
</feature>
<evidence type="ECO:0000313" key="2">
    <source>
        <dbReference type="Proteomes" id="UP000694923"/>
    </source>
</evidence>
<gene>
    <name evidence="3" type="primary">LOC103584694</name>
</gene>
<dbReference type="Pfam" id="PF05250">
    <property type="entry name" value="UPF0193"/>
    <property type="match status" value="1"/>
</dbReference>
<proteinExistence type="predicted"/>
<dbReference type="PANTHER" id="PTHR28348:SF1">
    <property type="entry name" value="UPF0193 PROTEIN EVG1"/>
    <property type="match status" value="1"/>
</dbReference>
<feature type="non-terminal residue" evidence="3">
    <location>
        <position position="1"/>
    </location>
</feature>
<dbReference type="PANTHER" id="PTHR28348">
    <property type="entry name" value="UPF0193 PROTEIN EVG1"/>
    <property type="match status" value="1"/>
</dbReference>
<sequence>GDTLPLQCSPTSSQRVSPSKQPASPIYLPPILAARSHLRPASLCQANGAYSREQFKPQATRDLEKEKLRLQNIFATGKDPEERKRKTAPVRQQDP</sequence>
<dbReference type="RefSeq" id="XP_008563823.1">
    <property type="nucleotide sequence ID" value="XM_008565601.1"/>
</dbReference>
<dbReference type="GeneID" id="103584694"/>
<reference evidence="3" key="1">
    <citation type="submission" date="2025-08" db="UniProtKB">
        <authorList>
            <consortium name="RefSeq"/>
        </authorList>
    </citation>
    <scope>IDENTIFICATION</scope>
</reference>
<accession>A0ABM0Q632</accession>
<evidence type="ECO:0000313" key="3">
    <source>
        <dbReference type="RefSeq" id="XP_008563823.1"/>
    </source>
</evidence>